<proteinExistence type="predicted"/>
<protein>
    <submittedName>
        <fullName evidence="2">M28 family peptidase</fullName>
    </submittedName>
</protein>
<name>A0ABV6HQV6_9SPHI</name>
<dbReference type="InterPro" id="IPR007484">
    <property type="entry name" value="Peptidase_M28"/>
</dbReference>
<dbReference type="PROSITE" id="PS51257">
    <property type="entry name" value="PROKAR_LIPOPROTEIN"/>
    <property type="match status" value="1"/>
</dbReference>
<feature type="domain" description="Peptidase M28" evidence="1">
    <location>
        <begin position="296"/>
        <end position="507"/>
    </location>
</feature>
<gene>
    <name evidence="2" type="ORF">ACFFI0_23335</name>
</gene>
<dbReference type="PANTHER" id="PTHR12147">
    <property type="entry name" value="METALLOPEPTIDASE M28 FAMILY MEMBER"/>
    <property type="match status" value="1"/>
</dbReference>
<sequence>MSIKGIVTTILFFVLIGCYAQHSVPSTYAELIDPTSARKHLTIIASDEFEGRETGKVGADKAANYIAQQFELLGLTAPVNSSYYQPVELATKAFSVDTFEVGEHTFRHEKDFLIIGKRSEQEIKTDRMVFIGYGISDKHYDDLAKIDIADKVVLLLNEDEPRDKMGKSLITGQTKGSIWSTSNSKRMQHIISKKPKLILAISKNADTLIQQISKKKYAEKIQLKEDLTQENLSTDHSPTVVYISPQTANLILSSHGSNLEKLKQEITESGKPRSRVLKSTLKLSFGQKIIDVKAQNVLGYLEGTDLKDELLVITAHYDHIGVNPNGEINNGADDDGSGVTAVLEIAKAFARAKENGHSPRRSILFMMVTGEEKGLLGSDYYTRHPVFPLNKTIANLNIDMIGRIDPSHFAKADYVYLVGSDKLSSELHHISEAANKTYTKLDLDYRYNDPNDPEKIYYRSDHYNFAKNDIPVIFYFNGVHEDYHDIGDTVDKIDFPLLCKRAKLVFYTAWDLVTRDTKPIVDSHKK</sequence>
<dbReference type="Pfam" id="PF04389">
    <property type="entry name" value="Peptidase_M28"/>
    <property type="match status" value="1"/>
</dbReference>
<evidence type="ECO:0000313" key="2">
    <source>
        <dbReference type="EMBL" id="MFC0321270.1"/>
    </source>
</evidence>
<dbReference type="PANTHER" id="PTHR12147:SF26">
    <property type="entry name" value="PEPTIDASE M28 DOMAIN-CONTAINING PROTEIN"/>
    <property type="match status" value="1"/>
</dbReference>
<dbReference type="RefSeq" id="WP_130858348.1">
    <property type="nucleotide sequence ID" value="NZ_JBHLWO010000004.1"/>
</dbReference>
<keyword evidence="3" id="KW-1185">Reference proteome</keyword>
<reference evidence="2 3" key="1">
    <citation type="submission" date="2024-09" db="EMBL/GenBank/DDBJ databases">
        <authorList>
            <person name="Sun Q."/>
            <person name="Mori K."/>
        </authorList>
    </citation>
    <scope>NUCLEOTIDE SEQUENCE [LARGE SCALE GENOMIC DNA]</scope>
    <source>
        <strain evidence="2 3">CCM 7765</strain>
    </source>
</reference>
<evidence type="ECO:0000259" key="1">
    <source>
        <dbReference type="Pfam" id="PF04389"/>
    </source>
</evidence>
<dbReference type="Proteomes" id="UP001589774">
    <property type="component" value="Unassembled WGS sequence"/>
</dbReference>
<dbReference type="Gene3D" id="3.40.630.10">
    <property type="entry name" value="Zn peptidases"/>
    <property type="match status" value="2"/>
</dbReference>
<evidence type="ECO:0000313" key="3">
    <source>
        <dbReference type="Proteomes" id="UP001589774"/>
    </source>
</evidence>
<dbReference type="SUPFAM" id="SSF53187">
    <property type="entry name" value="Zn-dependent exopeptidases"/>
    <property type="match status" value="1"/>
</dbReference>
<dbReference type="EMBL" id="JBHLWO010000004">
    <property type="protein sequence ID" value="MFC0321270.1"/>
    <property type="molecule type" value="Genomic_DNA"/>
</dbReference>
<organism evidence="2 3">
    <name type="scientific">Olivibacter oleidegradans</name>
    <dbReference type="NCBI Taxonomy" id="760123"/>
    <lineage>
        <taxon>Bacteria</taxon>
        <taxon>Pseudomonadati</taxon>
        <taxon>Bacteroidota</taxon>
        <taxon>Sphingobacteriia</taxon>
        <taxon>Sphingobacteriales</taxon>
        <taxon>Sphingobacteriaceae</taxon>
        <taxon>Olivibacter</taxon>
    </lineage>
</organism>
<accession>A0ABV6HQV6</accession>
<dbReference type="InterPro" id="IPR045175">
    <property type="entry name" value="M28_fam"/>
</dbReference>
<comment type="caution">
    <text evidence="2">The sequence shown here is derived from an EMBL/GenBank/DDBJ whole genome shotgun (WGS) entry which is preliminary data.</text>
</comment>